<dbReference type="Gene3D" id="2.115.10.20">
    <property type="entry name" value="Glycosyl hydrolase domain, family 43"/>
    <property type="match status" value="1"/>
</dbReference>
<dbReference type="PANTHER" id="PTHR43772">
    <property type="entry name" value="ENDO-1,4-BETA-XYLANASE"/>
    <property type="match status" value="1"/>
</dbReference>
<dbReference type="GO" id="GO:0030246">
    <property type="term" value="F:carbohydrate binding"/>
    <property type="evidence" value="ECO:0007669"/>
    <property type="project" value="UniProtKB-KW"/>
</dbReference>
<accession>A0A1M4VHU0</accession>
<keyword evidence="10" id="KW-0430">Lectin</keyword>
<dbReference type="OrthoDB" id="3308423at2"/>
<dbReference type="GO" id="GO:0045493">
    <property type="term" value="P:xylan catabolic process"/>
    <property type="evidence" value="ECO:0007669"/>
    <property type="project" value="UniProtKB-KW"/>
</dbReference>
<dbReference type="Pfam" id="PF04616">
    <property type="entry name" value="Glyco_hydro_43"/>
    <property type="match status" value="1"/>
</dbReference>
<dbReference type="Gene3D" id="2.60.120.260">
    <property type="entry name" value="Galactose-binding domain-like"/>
    <property type="match status" value="1"/>
</dbReference>
<evidence type="ECO:0000256" key="1">
    <source>
        <dbReference type="ARBA" id="ARBA00009865"/>
    </source>
</evidence>
<name>A0A1M4VHU0_9BACE</name>
<dbReference type="SUPFAM" id="SSF49785">
    <property type="entry name" value="Galactose-binding domain-like"/>
    <property type="match status" value="1"/>
</dbReference>
<dbReference type="GO" id="GO:0004553">
    <property type="term" value="F:hydrolase activity, hydrolyzing O-glycosyl compounds"/>
    <property type="evidence" value="ECO:0007669"/>
    <property type="project" value="InterPro"/>
</dbReference>
<evidence type="ECO:0000256" key="5">
    <source>
        <dbReference type="ARBA" id="ARBA00023295"/>
    </source>
</evidence>
<evidence type="ECO:0000256" key="2">
    <source>
        <dbReference type="ARBA" id="ARBA00022651"/>
    </source>
</evidence>
<evidence type="ECO:0000256" key="3">
    <source>
        <dbReference type="ARBA" id="ARBA00022801"/>
    </source>
</evidence>
<organism evidence="10 11">
    <name type="scientific">Bacteroides luti</name>
    <dbReference type="NCBI Taxonomy" id="1297750"/>
    <lineage>
        <taxon>Bacteria</taxon>
        <taxon>Pseudomonadati</taxon>
        <taxon>Bacteroidota</taxon>
        <taxon>Bacteroidia</taxon>
        <taxon>Bacteroidales</taxon>
        <taxon>Bacteroidaceae</taxon>
        <taxon>Bacteroides</taxon>
    </lineage>
</organism>
<keyword evidence="2" id="KW-0858">Xylan degradation</keyword>
<dbReference type="InterPro" id="IPR013320">
    <property type="entry name" value="ConA-like_dom_sf"/>
</dbReference>
<dbReference type="PANTHER" id="PTHR43772:SF2">
    <property type="entry name" value="PUTATIVE (AFU_ORTHOLOGUE AFUA_2G04480)-RELATED"/>
    <property type="match status" value="1"/>
</dbReference>
<evidence type="ECO:0000259" key="9">
    <source>
        <dbReference type="PROSITE" id="PS50022"/>
    </source>
</evidence>
<dbReference type="InterPro" id="IPR023296">
    <property type="entry name" value="Glyco_hydro_beta-prop_sf"/>
</dbReference>
<gene>
    <name evidence="10" type="ORF">SAMN05444405_102295</name>
</gene>
<dbReference type="SUPFAM" id="SSF49899">
    <property type="entry name" value="Concanavalin A-like lectins/glucanases"/>
    <property type="match status" value="1"/>
</dbReference>
<keyword evidence="5" id="KW-0326">Glycosidase</keyword>
<dbReference type="Gene3D" id="2.60.120.200">
    <property type="match status" value="2"/>
</dbReference>
<comment type="similarity">
    <text evidence="1">Belongs to the glycosyl hydrolase 43 family.</text>
</comment>
<evidence type="ECO:0000313" key="11">
    <source>
        <dbReference type="Proteomes" id="UP000184509"/>
    </source>
</evidence>
<evidence type="ECO:0000256" key="8">
    <source>
        <dbReference type="SAM" id="SignalP"/>
    </source>
</evidence>
<evidence type="ECO:0000256" key="4">
    <source>
        <dbReference type="ARBA" id="ARBA00023277"/>
    </source>
</evidence>
<protein>
    <submittedName>
        <fullName evidence="10">Concanavalin A-like lectin/glucanases superfamily protein</fullName>
    </submittedName>
</protein>
<feature type="active site" description="Proton acceptor" evidence="6">
    <location>
        <position position="44"/>
    </location>
</feature>
<feature type="site" description="Important for catalytic activity, responsible for pKa modulation of the active site Glu and correct orientation of both the proton donor and substrate" evidence="7">
    <location>
        <position position="153"/>
    </location>
</feature>
<keyword evidence="8" id="KW-0732">Signal</keyword>
<dbReference type="InterPro" id="IPR052176">
    <property type="entry name" value="Glycosyl_Hydrlase_43_Enz"/>
</dbReference>
<feature type="signal peptide" evidence="8">
    <location>
        <begin position="1"/>
        <end position="19"/>
    </location>
</feature>
<reference evidence="10 11" key="1">
    <citation type="submission" date="2016-11" db="EMBL/GenBank/DDBJ databases">
        <authorList>
            <person name="Jaros S."/>
            <person name="Januszkiewicz K."/>
            <person name="Wedrychowicz H."/>
        </authorList>
    </citation>
    <scope>NUCLEOTIDE SEQUENCE [LARGE SCALE GENOMIC DNA]</scope>
    <source>
        <strain evidence="10 11">DSM 26991</strain>
    </source>
</reference>
<dbReference type="STRING" id="1297750.SAMN05444405_102295"/>
<keyword evidence="11" id="KW-1185">Reference proteome</keyword>
<dbReference type="EMBL" id="FQTV01000002">
    <property type="protein sequence ID" value="SHE68467.1"/>
    <property type="molecule type" value="Genomic_DNA"/>
</dbReference>
<dbReference type="InterPro" id="IPR000421">
    <property type="entry name" value="FA58C"/>
</dbReference>
<dbReference type="AlphaFoldDB" id="A0A1M4VHU0"/>
<dbReference type="SUPFAM" id="SSF75005">
    <property type="entry name" value="Arabinanase/levansucrase/invertase"/>
    <property type="match status" value="1"/>
</dbReference>
<evidence type="ECO:0000256" key="6">
    <source>
        <dbReference type="PIRSR" id="PIRSR606710-1"/>
    </source>
</evidence>
<keyword evidence="2" id="KW-0624">Polysaccharide degradation</keyword>
<feature type="active site" description="Proton donor" evidence="6">
    <location>
        <position position="207"/>
    </location>
</feature>
<keyword evidence="3" id="KW-0378">Hydrolase</keyword>
<dbReference type="RefSeq" id="WP_073399115.1">
    <property type="nucleotide sequence ID" value="NZ_FQTV01000002.1"/>
</dbReference>
<dbReference type="PROSITE" id="PS50022">
    <property type="entry name" value="FA58C_3"/>
    <property type="match status" value="1"/>
</dbReference>
<proteinExistence type="inferred from homology"/>
<feature type="domain" description="F5/8 type C" evidence="9">
    <location>
        <begin position="317"/>
        <end position="463"/>
    </location>
</feature>
<dbReference type="InterPro" id="IPR006710">
    <property type="entry name" value="Glyco_hydro_43"/>
</dbReference>
<evidence type="ECO:0000256" key="7">
    <source>
        <dbReference type="PIRSR" id="PIRSR606710-2"/>
    </source>
</evidence>
<dbReference type="InterPro" id="IPR008979">
    <property type="entry name" value="Galactose-bd-like_sf"/>
</dbReference>
<dbReference type="Pfam" id="PF00754">
    <property type="entry name" value="F5_F8_type_C"/>
    <property type="match status" value="1"/>
</dbReference>
<sequence length="883" mass="99794">MRIKHLLLLTLLVCLNVQAKTKGQQTAWNSPQAGNPIIPGYFADPTVRKFGDTYYIYATTDGNGGGLGPSQVWVSKDFVNWTIMPMNWPTTYHIWAPDVMKGKDGKFYIYYCEPCKVYTGVSETPRGPWKNYLGNDTTVFVPDRFVKNVITLDGQSFVDDDGSTYLYWGTWGIYKDFGCGVGKLTPDLKGFSDKRIIPNTQVTDFFEAPFMIKKDGIYYFTYSSGHCEDHTYRVQYATSKTGPMGPFVYAKNNPILATNADSTIHGPGHHSILQEGDNYYIVYHRHNIPCSTRGMHRQIAVDKLIFTKDGQIEKVAAGHSGIGYLQPSTNPFPNVALGKKVKASSYYGESFKPEYAVDDNNATLWRPRTSGKEWIEIDLEREYDIRRIWTQFEYPTSYYQYMIETSVDGKQWSIFSDKRNNKLAGSPMTDFGEARARYVRLTVTGSEKTGMIGAIWNIKIFEGSKMDPPQKLVQVTPSSFVKKVCDKTNKEYNCWENNNGMLAGSFIANGNISMIEKESRGAIHIPANAWLESMFTMPQSFYTSQPYTVSYHVYGTMKEVLNKIVSWDSKQSKSLASLKNKETKASAWHYVSLTSDGKKESVYMDNVLVSLGKAAKTSKKCQKLVIEGGENGVIISDLRIYNWQLAVPEIMFDASLQDEAPVKPVSINKEMLVDINADNYMPGVSLRQIENRQGTKGGFRSLASPISVERKNNRLAFAFNGAQEFQSSFQLPESFSDNSPYSITAWVLNPEVEVNECIIDLIPAQGELEKIAFGWGAEPRNGVICHNGWFEDSGIPELKGSGEWKHIAITYDGYMEKIFIDGKLVKQKDIVLRLPRSPYVTLGRTAEHEWPFAGWLHSLKVYNYTLNETDITTEFTSDKRKVD</sequence>
<dbReference type="CDD" id="cd18608">
    <property type="entry name" value="GH43_F5-8_typeC-like"/>
    <property type="match status" value="1"/>
</dbReference>
<evidence type="ECO:0000313" key="10">
    <source>
        <dbReference type="EMBL" id="SHE68467.1"/>
    </source>
</evidence>
<feature type="chain" id="PRO_5013132791" evidence="8">
    <location>
        <begin position="20"/>
        <end position="883"/>
    </location>
</feature>
<dbReference type="Pfam" id="PF13385">
    <property type="entry name" value="Laminin_G_3"/>
    <property type="match status" value="1"/>
</dbReference>
<keyword evidence="4" id="KW-0119">Carbohydrate metabolism</keyword>
<dbReference type="Proteomes" id="UP000184509">
    <property type="component" value="Unassembled WGS sequence"/>
</dbReference>